<protein>
    <submittedName>
        <fullName evidence="3">RmlC-like cupin</fullName>
    </submittedName>
</protein>
<gene>
    <name evidence="3" type="ORF">BO97DRAFT_413955</name>
</gene>
<feature type="domain" description="Cupin type-2" evidence="2">
    <location>
        <begin position="126"/>
        <end position="191"/>
    </location>
</feature>
<reference evidence="3 4" key="1">
    <citation type="submission" date="2018-02" db="EMBL/GenBank/DDBJ databases">
        <title>The genomes of Aspergillus section Nigri reveals drivers in fungal speciation.</title>
        <authorList>
            <consortium name="DOE Joint Genome Institute"/>
            <person name="Vesth T.C."/>
            <person name="Nybo J."/>
            <person name="Theobald S."/>
            <person name="Brandl J."/>
            <person name="Frisvad J.C."/>
            <person name="Nielsen K.F."/>
            <person name="Lyhne E.K."/>
            <person name="Kogle M.E."/>
            <person name="Kuo A."/>
            <person name="Riley R."/>
            <person name="Clum A."/>
            <person name="Nolan M."/>
            <person name="Lipzen A."/>
            <person name="Salamov A."/>
            <person name="Henrissat B."/>
            <person name="Wiebenga A."/>
            <person name="De vries R.P."/>
            <person name="Grigoriev I.V."/>
            <person name="Mortensen U.H."/>
            <person name="Andersen M.R."/>
            <person name="Baker S.E."/>
        </authorList>
    </citation>
    <scope>NUCLEOTIDE SEQUENCE [LARGE SCALE GENOMIC DNA]</scope>
    <source>
        <strain evidence="3 4">CBS 101889</strain>
    </source>
</reference>
<dbReference type="PANTHER" id="PTHR35848:SF6">
    <property type="entry name" value="CUPIN TYPE-2 DOMAIN-CONTAINING PROTEIN"/>
    <property type="match status" value="1"/>
</dbReference>
<dbReference type="Gene3D" id="2.60.120.10">
    <property type="entry name" value="Jelly Rolls"/>
    <property type="match status" value="1"/>
</dbReference>
<dbReference type="GO" id="GO:0046872">
    <property type="term" value="F:metal ion binding"/>
    <property type="evidence" value="ECO:0007669"/>
    <property type="project" value="UniProtKB-KW"/>
</dbReference>
<keyword evidence="1" id="KW-0479">Metal-binding</keyword>
<evidence type="ECO:0000313" key="4">
    <source>
        <dbReference type="Proteomes" id="UP000248961"/>
    </source>
</evidence>
<dbReference type="InterPro" id="IPR051610">
    <property type="entry name" value="GPI/OXD"/>
</dbReference>
<dbReference type="Proteomes" id="UP000248961">
    <property type="component" value="Unassembled WGS sequence"/>
</dbReference>
<dbReference type="GeneID" id="37200609"/>
<keyword evidence="4" id="KW-1185">Reference proteome</keyword>
<sequence length="209" mass="22642">MVGQSTLSAQRGSLGRTVALIAVLYQCHTLFTEGDSPKERFIFSAHTILVPLSNSAETGWSCLPKFLTPAMSPSKAKPVVLSSGAISSLPPESFPDPSHGELTWRTLFTQPNTPTTDLSAGIAVCPPHTGHLCAHRHTQAELYYVLEGRATVTIDGQPHQVDKGTAVFIPGDAEHSVMNNSNQEFKWLYVFPGGSFGDVVYRFSEKAKL</sequence>
<dbReference type="SUPFAM" id="SSF51182">
    <property type="entry name" value="RmlC-like cupins"/>
    <property type="match status" value="1"/>
</dbReference>
<evidence type="ECO:0000256" key="1">
    <source>
        <dbReference type="ARBA" id="ARBA00022723"/>
    </source>
</evidence>
<organism evidence="3 4">
    <name type="scientific">Aspergillus homomorphus (strain CBS 101889)</name>
    <dbReference type="NCBI Taxonomy" id="1450537"/>
    <lineage>
        <taxon>Eukaryota</taxon>
        <taxon>Fungi</taxon>
        <taxon>Dikarya</taxon>
        <taxon>Ascomycota</taxon>
        <taxon>Pezizomycotina</taxon>
        <taxon>Eurotiomycetes</taxon>
        <taxon>Eurotiomycetidae</taxon>
        <taxon>Eurotiales</taxon>
        <taxon>Aspergillaceae</taxon>
        <taxon>Aspergillus</taxon>
        <taxon>Aspergillus subgen. Circumdati</taxon>
    </lineage>
</organism>
<dbReference type="PANTHER" id="PTHR35848">
    <property type="entry name" value="OXALATE-BINDING PROTEIN"/>
    <property type="match status" value="1"/>
</dbReference>
<name>A0A395HXQ5_ASPHC</name>
<accession>A0A395HXQ5</accession>
<dbReference type="EMBL" id="KZ824282">
    <property type="protein sequence ID" value="RAL12587.1"/>
    <property type="molecule type" value="Genomic_DNA"/>
</dbReference>
<dbReference type="InterPro" id="IPR014710">
    <property type="entry name" value="RmlC-like_jellyroll"/>
</dbReference>
<evidence type="ECO:0000313" key="3">
    <source>
        <dbReference type="EMBL" id="RAL12587.1"/>
    </source>
</evidence>
<dbReference type="AlphaFoldDB" id="A0A395HXQ5"/>
<dbReference type="InterPro" id="IPR013096">
    <property type="entry name" value="Cupin_2"/>
</dbReference>
<dbReference type="InterPro" id="IPR011051">
    <property type="entry name" value="RmlC_Cupin_sf"/>
</dbReference>
<dbReference type="VEuPathDB" id="FungiDB:BO97DRAFT_413955"/>
<proteinExistence type="predicted"/>
<evidence type="ECO:0000259" key="2">
    <source>
        <dbReference type="Pfam" id="PF07883"/>
    </source>
</evidence>
<dbReference type="RefSeq" id="XP_025551741.1">
    <property type="nucleotide sequence ID" value="XM_025696320.1"/>
</dbReference>
<dbReference type="OrthoDB" id="445803at2759"/>
<dbReference type="Pfam" id="PF07883">
    <property type="entry name" value="Cupin_2"/>
    <property type="match status" value="1"/>
</dbReference>